<evidence type="ECO:0000256" key="1">
    <source>
        <dbReference type="ARBA" id="ARBA00004245"/>
    </source>
</evidence>
<evidence type="ECO:0000256" key="2">
    <source>
        <dbReference type="ARBA" id="ARBA00010337"/>
    </source>
</evidence>
<comment type="subcellular location">
    <subcellularLocation>
        <location evidence="1">Cytoplasm</location>
        <location evidence="1">Cytoskeleton</location>
    </subcellularLocation>
</comment>
<evidence type="ECO:0000259" key="8">
    <source>
        <dbReference type="Pfam" id="PF17681"/>
    </source>
</evidence>
<dbReference type="AlphaFoldDB" id="A0ABD3UQE6"/>
<feature type="domain" description="Gamma tubulin complex component protein N-terminal" evidence="8">
    <location>
        <begin position="95"/>
        <end position="424"/>
    </location>
</feature>
<dbReference type="InterPro" id="IPR040457">
    <property type="entry name" value="GCP_C"/>
</dbReference>
<proteinExistence type="inferred from homology"/>
<keyword evidence="5" id="KW-0206">Cytoskeleton</keyword>
<evidence type="ECO:0000256" key="4">
    <source>
        <dbReference type="ARBA" id="ARBA00022701"/>
    </source>
</evidence>
<dbReference type="GO" id="GO:0005874">
    <property type="term" value="C:microtubule"/>
    <property type="evidence" value="ECO:0007669"/>
    <property type="project" value="UniProtKB-KW"/>
</dbReference>
<dbReference type="InterPro" id="IPR042241">
    <property type="entry name" value="GCP_C_sf"/>
</dbReference>
<keyword evidence="3" id="KW-0963">Cytoplasm</keyword>
<organism evidence="9 10">
    <name type="scientific">Penstemon smallii</name>
    <dbReference type="NCBI Taxonomy" id="265156"/>
    <lineage>
        <taxon>Eukaryota</taxon>
        <taxon>Viridiplantae</taxon>
        <taxon>Streptophyta</taxon>
        <taxon>Embryophyta</taxon>
        <taxon>Tracheophyta</taxon>
        <taxon>Spermatophyta</taxon>
        <taxon>Magnoliopsida</taxon>
        <taxon>eudicotyledons</taxon>
        <taxon>Gunneridae</taxon>
        <taxon>Pentapetalae</taxon>
        <taxon>asterids</taxon>
        <taxon>lamiids</taxon>
        <taxon>Lamiales</taxon>
        <taxon>Plantaginaceae</taxon>
        <taxon>Cheloneae</taxon>
        <taxon>Penstemon</taxon>
    </lineage>
</organism>
<evidence type="ECO:0008006" key="11">
    <source>
        <dbReference type="Google" id="ProtNLM"/>
    </source>
</evidence>
<dbReference type="Gene3D" id="1.20.120.1900">
    <property type="entry name" value="Gamma-tubulin complex, C-terminal domain"/>
    <property type="match status" value="1"/>
</dbReference>
<keyword evidence="10" id="KW-1185">Reference proteome</keyword>
<dbReference type="FunFam" id="1.20.120.1900:FF:000018">
    <property type="entry name" value="Gamma-tubulin complex component 6 isoform A"/>
    <property type="match status" value="1"/>
</dbReference>
<dbReference type="Pfam" id="PF17681">
    <property type="entry name" value="GCP_N_terminal"/>
    <property type="match status" value="1"/>
</dbReference>
<comment type="similarity">
    <text evidence="2">Belongs to the TUBGCP family.</text>
</comment>
<comment type="caution">
    <text evidence="9">The sequence shown here is derived from an EMBL/GenBank/DDBJ whole genome shotgun (WGS) entry which is preliminary data.</text>
</comment>
<evidence type="ECO:0000256" key="3">
    <source>
        <dbReference type="ARBA" id="ARBA00022490"/>
    </source>
</evidence>
<dbReference type="Pfam" id="PF04130">
    <property type="entry name" value="GCP_C_terminal"/>
    <property type="match status" value="1"/>
</dbReference>
<dbReference type="PANTHER" id="PTHR19302">
    <property type="entry name" value="GAMMA TUBULIN COMPLEX PROTEIN"/>
    <property type="match status" value="1"/>
</dbReference>
<reference evidence="9 10" key="1">
    <citation type="submission" date="2024-12" db="EMBL/GenBank/DDBJ databases">
        <title>The unique morphological basis and parallel evolutionary history of personate flowers in Penstemon.</title>
        <authorList>
            <person name="Depatie T.H."/>
            <person name="Wessinger C.A."/>
        </authorList>
    </citation>
    <scope>NUCLEOTIDE SEQUENCE [LARGE SCALE GENOMIC DNA]</scope>
    <source>
        <strain evidence="9">WTNN_2</strain>
        <tissue evidence="9">Leaf</tissue>
    </source>
</reference>
<dbReference type="InterPro" id="IPR041470">
    <property type="entry name" value="GCP_N"/>
</dbReference>
<dbReference type="PANTHER" id="PTHR19302:SF70">
    <property type="entry name" value="GAMMA-TUBULIN COMPLEX COMPONENT 6"/>
    <property type="match status" value="1"/>
</dbReference>
<evidence type="ECO:0000256" key="6">
    <source>
        <dbReference type="SAM" id="MobiDB-lite"/>
    </source>
</evidence>
<dbReference type="InterPro" id="IPR007259">
    <property type="entry name" value="GCP"/>
</dbReference>
<sequence length="1227" mass="138271">MPVKPRNRASTNRETGTSFNFSFFPLSLTLDFTRMNAAMDSLLLNLKLDEPWVSPRSWDSLPSRGASSHSPSHHPPPALYTSTAVSEQSLVRLAMNALQGVESALISIRKLSALLRYRSADRTSHRITSLWTRCSSTSAIADLLISIGQFGCIVFLLRVFVNYFTTLDFDGVRETDEKEKCDTSEEGKGALRNCSLINQAFAISVGKVIDGYISALNTISESASLRRCSKSNNGGCLTSVGHSEVTLLEVYLHTAGLRTQIESLGNICNVNHLSIIFPVSSFGDLITQANSEFSAFPRGGALLSFLYAQLKVADPDHCTLLKFLFLQSYEPYCGFIRSWIYDGRISDPYSEFVVECVSELSIYAATENGITSDSPLPTIRVRDGVDVPCFLEECLVPLGRTGQQLQVIMKLFELCNNAGTYDTHEEILPCLIGLSREHPWLTSPLTYDKGIIETMVLARASYYQRKLENIDNILTKFDFSSRQAASHGVSLTFVNSVGKNINQQASSTADDSLIPPLIDRRNQNLPDNPVDSEVLNTMDEYSYDEDLSESSDCSSSESSEEQNESEQLAGAPHSLEQSYLSAFDFSLSLSTDNIMHNFYQTGISCSLEDGPFKTNEKSVNDVHALNNETFSMGKSIFSHTPETQITSNEHDLWQFDAEQSEKDEKTWLNSHARGLEKLNTDSHLSRYMSKLNTSNKDQYPRETCAFSHVYSLHLCKLKFDSTIFSMNPTLMRGSFLDLRTLRKENGLANYRVSYFDFTSVKDPLKVCVDKLSGHPGPQFGVELSAKTEALAAGIDTSNRLKEEGYINMIAENDSNSCKITSPIHKKGVEEKHLSHPNISGGSAWESLLGRSGNIAYSSTRDYRTRLVAAVDMPLEFVIRKCLLDEILLQYKFLSKLTIKLLIEGFKLQEHFLALRCYHFMEVADWADLFIMSLWHRKWHVNEVDKRMPEIQGVLELSVQRSSCEGDPNKDRLFVYLKGDGIVNLSASATGIHSFDFLGLGYRVDWPVNIILTPAALKIYSEIFNFLIQVKLAVFSLSDAWCSLKSYRSKRDKEEVHQVSILIETRHKVNHFVSTLQQYVQSQLSQVSWCRFLQSLKHKVEDMVDLEAVHMAYLTESLHICFLSNETRSVAGIVQNILQCAMDFRSCLTGRILDADEKVINIFSEIDISQVHSIRRTFIKNLQELYLIYLQSPKHGEFGISRFWDCLNHNEYYAGVMSKQMGYSIFHP</sequence>
<feature type="region of interest" description="Disordered" evidence="6">
    <location>
        <begin position="505"/>
        <end position="572"/>
    </location>
</feature>
<evidence type="ECO:0000256" key="5">
    <source>
        <dbReference type="ARBA" id="ARBA00023212"/>
    </source>
</evidence>
<evidence type="ECO:0000259" key="7">
    <source>
        <dbReference type="Pfam" id="PF04130"/>
    </source>
</evidence>
<feature type="domain" description="Gamma tubulin complex component C-terminal" evidence="7">
    <location>
        <begin position="907"/>
        <end position="1212"/>
    </location>
</feature>
<keyword evidence="4" id="KW-0493">Microtubule</keyword>
<evidence type="ECO:0000313" key="9">
    <source>
        <dbReference type="EMBL" id="KAL3850233.1"/>
    </source>
</evidence>
<name>A0ABD3UQE6_9LAMI</name>
<dbReference type="EMBL" id="JBJXBP010000001">
    <property type="protein sequence ID" value="KAL3850233.1"/>
    <property type="molecule type" value="Genomic_DNA"/>
</dbReference>
<protein>
    <recommendedName>
        <fullName evidence="11">Gamma-tubulin complex component</fullName>
    </recommendedName>
</protein>
<gene>
    <name evidence="9" type="ORF">ACJIZ3_012115</name>
</gene>
<accession>A0ABD3UQE6</accession>
<evidence type="ECO:0000313" key="10">
    <source>
        <dbReference type="Proteomes" id="UP001634393"/>
    </source>
</evidence>
<dbReference type="Proteomes" id="UP001634393">
    <property type="component" value="Unassembled WGS sequence"/>
</dbReference>